<dbReference type="PANTHER" id="PTHR32507">
    <property type="entry name" value="NA(+)/H(+) ANTIPORTER 1"/>
    <property type="match status" value="1"/>
</dbReference>
<keyword evidence="5" id="KW-0812">Transmembrane</keyword>
<evidence type="ECO:0000313" key="6">
    <source>
        <dbReference type="EMBL" id="KTR52352.1"/>
    </source>
</evidence>
<feature type="transmembrane region" description="Helical" evidence="5">
    <location>
        <begin position="64"/>
        <end position="86"/>
    </location>
</feature>
<dbReference type="PATRIC" id="fig|465820.4.peg.1415"/>
<dbReference type="Proteomes" id="UP000072763">
    <property type="component" value="Unassembled WGS sequence"/>
</dbReference>
<dbReference type="AlphaFoldDB" id="A0A147DRJ1"/>
<keyword evidence="3" id="KW-0050">Antiport</keyword>
<comment type="subcellular location">
    <subcellularLocation>
        <location evidence="1">Cell membrane</location>
        <topology evidence="1">Multi-pass membrane protein</topology>
    </subcellularLocation>
</comment>
<dbReference type="GO" id="GO:0006811">
    <property type="term" value="P:monoatomic ion transport"/>
    <property type="evidence" value="ECO:0007669"/>
    <property type="project" value="UniProtKB-KW"/>
</dbReference>
<dbReference type="EMBL" id="LDRC01000032">
    <property type="protein sequence ID" value="KTR52352.1"/>
    <property type="molecule type" value="Genomic_DNA"/>
</dbReference>
<dbReference type="RefSeq" id="WP_058749491.1">
    <property type="nucleotide sequence ID" value="NZ_LDRC01000032.1"/>
</dbReference>
<evidence type="ECO:0000256" key="4">
    <source>
        <dbReference type="ARBA" id="ARBA00023065"/>
    </source>
</evidence>
<keyword evidence="5" id="KW-0472">Membrane</keyword>
<keyword evidence="4" id="KW-0406">Ion transport</keyword>
<gene>
    <name evidence="6" type="ORF">NS359_06695</name>
</gene>
<comment type="caution">
    <text evidence="6">The sequence shown here is derived from an EMBL/GenBank/DDBJ whole genome shotgun (WGS) entry which is preliminary data.</text>
</comment>
<evidence type="ECO:0000256" key="2">
    <source>
        <dbReference type="ARBA" id="ARBA00022448"/>
    </source>
</evidence>
<sequence>MPGYVFAVLLLLLARPLAVEVALVRSGLDRWERATAAWFRPKGFASVLYGLLVLGSTVPDADRLFHVIVVAVVLSIVAHSSTDVPITDAFARRAEREEESRRVGR</sequence>
<keyword evidence="5" id="KW-1133">Transmembrane helix</keyword>
<protein>
    <recommendedName>
        <fullName evidence="8">Cation/H+ exchanger domain-containing protein</fullName>
    </recommendedName>
</protein>
<dbReference type="GO" id="GO:0005886">
    <property type="term" value="C:plasma membrane"/>
    <property type="evidence" value="ECO:0007669"/>
    <property type="project" value="UniProtKB-SubCell"/>
</dbReference>
<dbReference type="OrthoDB" id="4174405at2"/>
<name>A0A147DRJ1_9MICO</name>
<evidence type="ECO:0000313" key="7">
    <source>
        <dbReference type="Proteomes" id="UP000072763"/>
    </source>
</evidence>
<evidence type="ECO:0000256" key="1">
    <source>
        <dbReference type="ARBA" id="ARBA00004651"/>
    </source>
</evidence>
<keyword evidence="2" id="KW-0813">Transport</keyword>
<organism evidence="6 7">
    <name type="scientific">Curtobacterium oceanosedimentum</name>
    <dbReference type="NCBI Taxonomy" id="465820"/>
    <lineage>
        <taxon>Bacteria</taxon>
        <taxon>Bacillati</taxon>
        <taxon>Actinomycetota</taxon>
        <taxon>Actinomycetes</taxon>
        <taxon>Micrococcales</taxon>
        <taxon>Microbacteriaceae</taxon>
        <taxon>Curtobacterium</taxon>
    </lineage>
</organism>
<evidence type="ECO:0008006" key="8">
    <source>
        <dbReference type="Google" id="ProtNLM"/>
    </source>
</evidence>
<evidence type="ECO:0000256" key="5">
    <source>
        <dbReference type="SAM" id="Phobius"/>
    </source>
</evidence>
<dbReference type="GO" id="GO:0015297">
    <property type="term" value="F:antiporter activity"/>
    <property type="evidence" value="ECO:0007669"/>
    <property type="project" value="UniProtKB-KW"/>
</dbReference>
<reference evidence="6 7" key="1">
    <citation type="journal article" date="2016" name="Front. Microbiol.">
        <title>Genomic Resource of Rice Seed Associated Bacteria.</title>
        <authorList>
            <person name="Midha S."/>
            <person name="Bansal K."/>
            <person name="Sharma S."/>
            <person name="Kumar N."/>
            <person name="Patil P.P."/>
            <person name="Chaudhry V."/>
            <person name="Patil P.B."/>
        </authorList>
    </citation>
    <scope>NUCLEOTIDE SEQUENCE [LARGE SCALE GENOMIC DNA]</scope>
    <source>
        <strain evidence="6 7">NS359</strain>
    </source>
</reference>
<proteinExistence type="predicted"/>
<evidence type="ECO:0000256" key="3">
    <source>
        <dbReference type="ARBA" id="ARBA00022449"/>
    </source>
</evidence>
<dbReference type="PANTHER" id="PTHR32507:SF8">
    <property type="entry name" value="CNH1P"/>
    <property type="match status" value="1"/>
</dbReference>
<accession>A0A147DRJ1</accession>